<evidence type="ECO:0000313" key="6">
    <source>
        <dbReference type="Proteomes" id="UP000824366"/>
    </source>
</evidence>
<keyword evidence="3" id="KW-1133">Transmembrane helix</keyword>
<protein>
    <recommendedName>
        <fullName evidence="1">diguanylate cyclase</fullName>
        <ecNumber evidence="1">2.7.7.65</ecNumber>
    </recommendedName>
</protein>
<dbReference type="EMBL" id="AP024238">
    <property type="protein sequence ID" value="BCO28317.1"/>
    <property type="molecule type" value="Genomic_DNA"/>
</dbReference>
<dbReference type="NCBIfam" id="TIGR00254">
    <property type="entry name" value="GGDEF"/>
    <property type="match status" value="1"/>
</dbReference>
<accession>A0ABM7MPS1</accession>
<reference evidence="5 6" key="1">
    <citation type="journal article" date="2021" name="Microbiol. Spectr.">
        <title>A Single Bacterium Capable of Oxidation and Reduction of Iron at Circumneutral pH.</title>
        <authorList>
            <person name="Kato S."/>
            <person name="Ohkuma M."/>
        </authorList>
    </citation>
    <scope>NUCLEOTIDE SEQUENCE [LARGE SCALE GENOMIC DNA]</scope>
    <source>
        <strain evidence="5 6">MIZ03</strain>
    </source>
</reference>
<keyword evidence="6" id="KW-1185">Reference proteome</keyword>
<dbReference type="PANTHER" id="PTHR45138">
    <property type="entry name" value="REGULATORY COMPONENTS OF SENSORY TRANSDUCTION SYSTEM"/>
    <property type="match status" value="1"/>
</dbReference>
<dbReference type="CDD" id="cd01949">
    <property type="entry name" value="GGDEF"/>
    <property type="match status" value="1"/>
</dbReference>
<dbReference type="InterPro" id="IPR000160">
    <property type="entry name" value="GGDEF_dom"/>
</dbReference>
<dbReference type="InterPro" id="IPR043128">
    <property type="entry name" value="Rev_trsase/Diguanyl_cyclase"/>
</dbReference>
<dbReference type="SUPFAM" id="SSF55073">
    <property type="entry name" value="Nucleotide cyclase"/>
    <property type="match status" value="1"/>
</dbReference>
<evidence type="ECO:0000256" key="3">
    <source>
        <dbReference type="SAM" id="Phobius"/>
    </source>
</evidence>
<dbReference type="PANTHER" id="PTHR45138:SF9">
    <property type="entry name" value="DIGUANYLATE CYCLASE DGCM-RELATED"/>
    <property type="match status" value="1"/>
</dbReference>
<keyword evidence="3" id="KW-0812">Transmembrane</keyword>
<dbReference type="InterPro" id="IPR029787">
    <property type="entry name" value="Nucleotide_cyclase"/>
</dbReference>
<evidence type="ECO:0000256" key="1">
    <source>
        <dbReference type="ARBA" id="ARBA00012528"/>
    </source>
</evidence>
<dbReference type="Proteomes" id="UP000824366">
    <property type="component" value="Chromosome"/>
</dbReference>
<feature type="domain" description="GGDEF" evidence="4">
    <location>
        <begin position="267"/>
        <end position="404"/>
    </location>
</feature>
<proteinExistence type="predicted"/>
<dbReference type="InterPro" id="IPR050469">
    <property type="entry name" value="Diguanylate_Cyclase"/>
</dbReference>
<feature type="transmembrane region" description="Helical" evidence="3">
    <location>
        <begin position="6"/>
        <end position="24"/>
    </location>
</feature>
<dbReference type="Pfam" id="PF00990">
    <property type="entry name" value="GGDEF"/>
    <property type="match status" value="1"/>
</dbReference>
<name>A0ABM7MPS1_9BURK</name>
<evidence type="ECO:0000259" key="4">
    <source>
        <dbReference type="PROSITE" id="PS50887"/>
    </source>
</evidence>
<keyword evidence="3" id="KW-0472">Membrane</keyword>
<dbReference type="EC" id="2.7.7.65" evidence="1"/>
<sequence length="423" mass="46870">MRFLKGIYLAVAILLLTIGVGLYADLRSESMHVQHLRIQLGLERMVRLNQSLTSSITLAVVEKNSLRAASYDTLQSELEATMQEVQALTQGMTLAGEILSLRDQQHGLRSFEKQAFEQIRAQRWDAAFQALLGGDYVMMLKLYEINSESAVGALSIELANSAQQQNQLRQATLVLRLLAVVLLLWVGWRYSRRLQAELAEQMRLQSEISESKNALEATVLQRTAELQVANQQLETLSTTDALTGLANRRSFDTHWAEEWQRSLRQATPLAVIMLDVDHFKAYNDHYGHPQGDACLQRVGEILRSCIRRAGELAARYGGEEFVVILPGATPQQALETAYSILGAIRAARIPHVDSPTADIVTLSLGVAAASLHATGQREQLLNTADLALYQAKHQGRNRVVLIDLDEPDTAVAIDPQNAQVSAK</sequence>
<dbReference type="RefSeq" id="WP_223904285.1">
    <property type="nucleotide sequence ID" value="NZ_AP024238.1"/>
</dbReference>
<dbReference type="Gene3D" id="3.30.70.270">
    <property type="match status" value="1"/>
</dbReference>
<dbReference type="PROSITE" id="PS50887">
    <property type="entry name" value="GGDEF"/>
    <property type="match status" value="1"/>
</dbReference>
<gene>
    <name evidence="5" type="ORF">MIZ03_3217</name>
</gene>
<evidence type="ECO:0000313" key="5">
    <source>
        <dbReference type="EMBL" id="BCO28317.1"/>
    </source>
</evidence>
<dbReference type="SMART" id="SM00267">
    <property type="entry name" value="GGDEF"/>
    <property type="match status" value="1"/>
</dbReference>
<organism evidence="5 6">
    <name type="scientific">Rhodoferax lithotrophicus</name>
    <dbReference type="NCBI Taxonomy" id="2798804"/>
    <lineage>
        <taxon>Bacteria</taxon>
        <taxon>Pseudomonadati</taxon>
        <taxon>Pseudomonadota</taxon>
        <taxon>Betaproteobacteria</taxon>
        <taxon>Burkholderiales</taxon>
        <taxon>Comamonadaceae</taxon>
        <taxon>Rhodoferax</taxon>
    </lineage>
</organism>
<evidence type="ECO:0000256" key="2">
    <source>
        <dbReference type="ARBA" id="ARBA00034247"/>
    </source>
</evidence>
<comment type="catalytic activity">
    <reaction evidence="2">
        <text>2 GTP = 3',3'-c-di-GMP + 2 diphosphate</text>
        <dbReference type="Rhea" id="RHEA:24898"/>
        <dbReference type="ChEBI" id="CHEBI:33019"/>
        <dbReference type="ChEBI" id="CHEBI:37565"/>
        <dbReference type="ChEBI" id="CHEBI:58805"/>
        <dbReference type="EC" id="2.7.7.65"/>
    </reaction>
</comment>